<gene>
    <name evidence="2" type="ORF">BD410DRAFT_820424</name>
</gene>
<name>A0A4Y7QA81_9AGAM</name>
<evidence type="ECO:0000313" key="2">
    <source>
        <dbReference type="EMBL" id="TDL24276.1"/>
    </source>
</evidence>
<accession>A0A4Y7QA81</accession>
<dbReference type="InterPro" id="IPR017850">
    <property type="entry name" value="Alkaline_phosphatase_core_sf"/>
</dbReference>
<dbReference type="InterPro" id="IPR002591">
    <property type="entry name" value="Phosphodiest/P_Trfase"/>
</dbReference>
<reference evidence="2 3" key="1">
    <citation type="submission" date="2018-06" db="EMBL/GenBank/DDBJ databases">
        <title>A transcriptomic atlas of mushroom development highlights an independent origin of complex multicellularity.</title>
        <authorList>
            <consortium name="DOE Joint Genome Institute"/>
            <person name="Krizsan K."/>
            <person name="Almasi E."/>
            <person name="Merenyi Z."/>
            <person name="Sahu N."/>
            <person name="Viragh M."/>
            <person name="Koszo T."/>
            <person name="Mondo S."/>
            <person name="Kiss B."/>
            <person name="Balint B."/>
            <person name="Kues U."/>
            <person name="Barry K."/>
            <person name="Hegedus J.C."/>
            <person name="Henrissat B."/>
            <person name="Johnson J."/>
            <person name="Lipzen A."/>
            <person name="Ohm R."/>
            <person name="Nagy I."/>
            <person name="Pangilinan J."/>
            <person name="Yan J."/>
            <person name="Xiong Y."/>
            <person name="Grigoriev I.V."/>
            <person name="Hibbett D.S."/>
            <person name="Nagy L.G."/>
        </authorList>
    </citation>
    <scope>NUCLEOTIDE SEQUENCE [LARGE SCALE GENOMIC DNA]</scope>
    <source>
        <strain evidence="2 3">SZMC22713</strain>
    </source>
</reference>
<dbReference type="OrthoDB" id="2118639at2759"/>
<dbReference type="VEuPathDB" id="FungiDB:BD410DRAFT_820424"/>
<dbReference type="STRING" id="50990.A0A4Y7QA81"/>
<organism evidence="2 3">
    <name type="scientific">Rickenella mellea</name>
    <dbReference type="NCBI Taxonomy" id="50990"/>
    <lineage>
        <taxon>Eukaryota</taxon>
        <taxon>Fungi</taxon>
        <taxon>Dikarya</taxon>
        <taxon>Basidiomycota</taxon>
        <taxon>Agaricomycotina</taxon>
        <taxon>Agaricomycetes</taxon>
        <taxon>Hymenochaetales</taxon>
        <taxon>Rickenellaceae</taxon>
        <taxon>Rickenella</taxon>
    </lineage>
</organism>
<feature type="signal peptide" evidence="1">
    <location>
        <begin position="1"/>
        <end position="25"/>
    </location>
</feature>
<dbReference type="Pfam" id="PF01663">
    <property type="entry name" value="Phosphodiest"/>
    <property type="match status" value="1"/>
</dbReference>
<dbReference type="SUPFAM" id="SSF53649">
    <property type="entry name" value="Alkaline phosphatase-like"/>
    <property type="match status" value="1"/>
</dbReference>
<evidence type="ECO:0000313" key="3">
    <source>
        <dbReference type="Proteomes" id="UP000294933"/>
    </source>
</evidence>
<protein>
    <submittedName>
        <fullName evidence="2">Type I phosphodiesterase/nucleotide pyrophosphatase</fullName>
    </submittedName>
</protein>
<keyword evidence="3" id="KW-1185">Reference proteome</keyword>
<evidence type="ECO:0000256" key="1">
    <source>
        <dbReference type="SAM" id="SignalP"/>
    </source>
</evidence>
<keyword evidence="1" id="KW-0732">Signal</keyword>
<dbReference type="Proteomes" id="UP000294933">
    <property type="component" value="Unassembled WGS sequence"/>
</dbReference>
<proteinExistence type="predicted"/>
<dbReference type="AlphaFoldDB" id="A0A4Y7QA81"/>
<feature type="chain" id="PRO_5021466546" evidence="1">
    <location>
        <begin position="26"/>
        <end position="465"/>
    </location>
</feature>
<sequence>MLARTVTFKLAILAAGLVQAGGVSAKVYKHVATFSVDGLHSSDVGKYLAVRPQSTIAKLLNTGFEYTDTFTSAPSDSFPGTLAQFTGALPRTTGVWYDDIWDRIELDETLDFNLTELFSGGINPANLPKALVNGKCTGVFPHQRVRVNTVWEVVHSKGKDTAYADKHPAYDLVRGPSGKGLSVGYFPEIASQANTVDATIAYDQLHVDAFLDWLDGKTPANSEGSLKTVPTLFGGNFQSVSVGQKTVGYLNASGNPFTPELLKALDFVDASLGKVVAKLESKSLLDDTLIIVASKHGQAPIDPTKFGEVDPAAVVNATGVPLLFATTDDIALLFMESQRDLDKAVDSLNRNRKALKISDIISGPRLTQLGFGDPKTDPAVPDIIVTPEVGIIYTTSKAKIAEHGGLSDDDRKVACFVSNPQLKKRKFSQKLQTKQVAPTILKALGFDPSDLKGVVIERTEPLPGF</sequence>
<dbReference type="EMBL" id="ML170167">
    <property type="protein sequence ID" value="TDL24276.1"/>
    <property type="molecule type" value="Genomic_DNA"/>
</dbReference>
<dbReference type="Gene3D" id="3.40.720.10">
    <property type="entry name" value="Alkaline Phosphatase, subunit A"/>
    <property type="match status" value="1"/>
</dbReference>